<protein>
    <submittedName>
        <fullName evidence="9">SusC/RagA family TonB-linked outer membrane protein</fullName>
    </submittedName>
</protein>
<dbReference type="SUPFAM" id="SSF56935">
    <property type="entry name" value="Porins"/>
    <property type="match status" value="1"/>
</dbReference>
<evidence type="ECO:0000256" key="7">
    <source>
        <dbReference type="PROSITE-ProRule" id="PRU01360"/>
    </source>
</evidence>
<dbReference type="InterPro" id="IPR023996">
    <property type="entry name" value="TonB-dep_OMP_SusC/RagA"/>
</dbReference>
<dbReference type="InterPro" id="IPR012910">
    <property type="entry name" value="Plug_dom"/>
</dbReference>
<evidence type="ECO:0000313" key="9">
    <source>
        <dbReference type="EMBL" id="GAA4148480.1"/>
    </source>
</evidence>
<keyword evidence="10" id="KW-1185">Reference proteome</keyword>
<accession>A0ABP7Z6U2</accession>
<keyword evidence="3 7" id="KW-1134">Transmembrane beta strand</keyword>
<comment type="subcellular location">
    <subcellularLocation>
        <location evidence="1 7">Cell outer membrane</location>
        <topology evidence="1 7">Multi-pass membrane protein</topology>
    </subcellularLocation>
</comment>
<proteinExistence type="inferred from homology"/>
<dbReference type="InterPro" id="IPR037066">
    <property type="entry name" value="Plug_dom_sf"/>
</dbReference>
<dbReference type="Gene3D" id="2.170.130.10">
    <property type="entry name" value="TonB-dependent receptor, plug domain"/>
    <property type="match status" value="1"/>
</dbReference>
<feature type="domain" description="TonB-dependent receptor plug" evidence="8">
    <location>
        <begin position="195"/>
        <end position="321"/>
    </location>
</feature>
<comment type="caution">
    <text evidence="9">The sequence shown here is derived from an EMBL/GenBank/DDBJ whole genome shotgun (WGS) entry which is preliminary data.</text>
</comment>
<dbReference type="Gene3D" id="2.60.40.1120">
    <property type="entry name" value="Carboxypeptidase-like, regulatory domain"/>
    <property type="match status" value="1"/>
</dbReference>
<dbReference type="InterPro" id="IPR023997">
    <property type="entry name" value="TonB-dep_OMP_SusC/RagA_CS"/>
</dbReference>
<evidence type="ECO:0000256" key="1">
    <source>
        <dbReference type="ARBA" id="ARBA00004571"/>
    </source>
</evidence>
<dbReference type="Pfam" id="PF07715">
    <property type="entry name" value="Plug"/>
    <property type="match status" value="1"/>
</dbReference>
<dbReference type="SUPFAM" id="SSF49464">
    <property type="entry name" value="Carboxypeptidase regulatory domain-like"/>
    <property type="match status" value="1"/>
</dbReference>
<dbReference type="Proteomes" id="UP001500101">
    <property type="component" value="Unassembled WGS sequence"/>
</dbReference>
<keyword evidence="4 7" id="KW-0812">Transmembrane</keyword>
<evidence type="ECO:0000256" key="3">
    <source>
        <dbReference type="ARBA" id="ARBA00022452"/>
    </source>
</evidence>
<dbReference type="Gene3D" id="2.40.170.20">
    <property type="entry name" value="TonB-dependent receptor, beta-barrel domain"/>
    <property type="match status" value="1"/>
</dbReference>
<keyword evidence="5 7" id="KW-0472">Membrane</keyword>
<sequence length="1190" mass="133578">MKLTTLIMIIGLSACFANSKAQKINLNMQNAALLEVLNEISKQTAVQFFYKDQVIEKFRVSEIHVKDATLTETLGKLLPGNNLEYRILADVVSITASTKQEIQIQGTIKDASGTALQGASIHVLGTNRSTLSDKDGKFTIMANANATLQIKFLGYKSQEIKIAGRKTISITLDRDTKEIEAVDVVVTGYQEIDRRKFTGASTKIKAEDAQRFGVPDVSRMLEGQVSGVSVQNVSGTFGAAPKIRVRGATSITGDNKPLWVIDGIPLEDVVNISNDQLSTGDANTLLGSSVAGINPDDIESFEILKDAAATSLYGARAMNGVIIITTKKGKAGTQAVNYVGNYTTYLKPSYSQFDIINSYDQMSIYAEIARKGAIDYALIKNNQNSGIYGNLSRALTTWNEDGTPLVENTPEGREAFLKRYVYQNTDWFDELFNNSFMQEHSLSFSNGNERVQNYYSTSFLKDNGWASSNAVQRYTANIRGNYKLSDRLSVGLLTTGSIRDQRAPGTLGQDSNPVTGVVSRDFDINPFSYAMNTSRVIAPYDEKGNLEYVTMNFAPFNIHDELNKNYMDLKMLDLKVQGEVNYKLPLGFKFNAIGAYRYANTGNEHKIYESSNLANAYRAGTKYGVTGYDNNIIAESNRFLYRNPDNPDVPPITVLPHGGMYITNENNLKSYYQRNSLTWDKTFNKHYITGFAIQELRFLDRMSKQSTGYGFQFNKGGVPFIDPNIIKMNVEGSFPYYNMQVFRDRYIAFAGNSTYSYAGKYQMTGTLRYDGSNQLGRSRVARWLPTWNLSGSWNIDQEPFFQKQSFFNTLTLRGTYGLTASMGPASNASLVLRSGNVNRPFLIDQEPVINIEFLENRDLTWEKQYETNIGLDMQFHNRRFQIIVDLYNRQGFDLIGPMRISGIGGESIKYANYANMDSKGIEVLLKANVFQRKDWSWRTQLTNAYNNTIITSIRNEPNIWNLVSNVGAAKVGYPHRGLFSIDFQKLNELNGTPIYVNEEGKISDNIFLQSVQTNYLQYEGPVDPTFNGGFYNQFNYKNLSASILFTYSAGNRVRMNPIYKNLYTELDAMSYDFLERFLLPYENLSPSIATVRTDSRIAGNQVYNAYNYSNTRVANGAFVRLKQITLAYNLPKQLLANWKIRDASLNLVGNNLFLLYADPKLNGQDPEFYGSGGVALPIPKQFTVSLKLGL</sequence>
<dbReference type="Pfam" id="PF13715">
    <property type="entry name" value="CarbopepD_reg_2"/>
    <property type="match status" value="1"/>
</dbReference>
<dbReference type="NCBIfam" id="TIGR04057">
    <property type="entry name" value="SusC_RagA_signa"/>
    <property type="match status" value="1"/>
</dbReference>
<evidence type="ECO:0000256" key="5">
    <source>
        <dbReference type="ARBA" id="ARBA00023136"/>
    </source>
</evidence>
<comment type="similarity">
    <text evidence="7">Belongs to the TonB-dependent receptor family.</text>
</comment>
<dbReference type="InterPro" id="IPR039426">
    <property type="entry name" value="TonB-dep_rcpt-like"/>
</dbReference>
<reference evidence="10" key="1">
    <citation type="journal article" date="2019" name="Int. J. Syst. Evol. Microbiol.">
        <title>The Global Catalogue of Microorganisms (GCM) 10K type strain sequencing project: providing services to taxonomists for standard genome sequencing and annotation.</title>
        <authorList>
            <consortium name="The Broad Institute Genomics Platform"/>
            <consortium name="The Broad Institute Genome Sequencing Center for Infectious Disease"/>
            <person name="Wu L."/>
            <person name="Ma J."/>
        </authorList>
    </citation>
    <scope>NUCLEOTIDE SEQUENCE [LARGE SCALE GENOMIC DNA]</scope>
    <source>
        <strain evidence="10">JCM 16704</strain>
    </source>
</reference>
<keyword evidence="2 7" id="KW-0813">Transport</keyword>
<dbReference type="Gene3D" id="3.55.50.30">
    <property type="match status" value="1"/>
</dbReference>
<evidence type="ECO:0000259" key="8">
    <source>
        <dbReference type="Pfam" id="PF07715"/>
    </source>
</evidence>
<gene>
    <name evidence="9" type="ORF">GCM10022216_35350</name>
</gene>
<dbReference type="InterPro" id="IPR036942">
    <property type="entry name" value="Beta-barrel_TonB_sf"/>
</dbReference>
<evidence type="ECO:0000256" key="2">
    <source>
        <dbReference type="ARBA" id="ARBA00022448"/>
    </source>
</evidence>
<dbReference type="PROSITE" id="PS51257">
    <property type="entry name" value="PROKAR_LIPOPROTEIN"/>
    <property type="match status" value="1"/>
</dbReference>
<name>A0ABP7Z6U2_9SPHI</name>
<dbReference type="EMBL" id="BAAAZI010000016">
    <property type="protein sequence ID" value="GAA4148480.1"/>
    <property type="molecule type" value="Genomic_DNA"/>
</dbReference>
<dbReference type="PROSITE" id="PS52016">
    <property type="entry name" value="TONB_DEPENDENT_REC_3"/>
    <property type="match status" value="1"/>
</dbReference>
<organism evidence="9 10">
    <name type="scientific">Sphingobacterium kyonggiense</name>
    <dbReference type="NCBI Taxonomy" id="714075"/>
    <lineage>
        <taxon>Bacteria</taxon>
        <taxon>Pseudomonadati</taxon>
        <taxon>Bacteroidota</taxon>
        <taxon>Sphingobacteriia</taxon>
        <taxon>Sphingobacteriales</taxon>
        <taxon>Sphingobacteriaceae</taxon>
        <taxon>Sphingobacterium</taxon>
    </lineage>
</organism>
<evidence type="ECO:0000256" key="6">
    <source>
        <dbReference type="ARBA" id="ARBA00023237"/>
    </source>
</evidence>
<dbReference type="InterPro" id="IPR008969">
    <property type="entry name" value="CarboxyPept-like_regulatory"/>
</dbReference>
<evidence type="ECO:0000256" key="4">
    <source>
        <dbReference type="ARBA" id="ARBA00022692"/>
    </source>
</evidence>
<evidence type="ECO:0000313" key="10">
    <source>
        <dbReference type="Proteomes" id="UP001500101"/>
    </source>
</evidence>
<dbReference type="NCBIfam" id="TIGR04056">
    <property type="entry name" value="OMP_RagA_SusC"/>
    <property type="match status" value="1"/>
</dbReference>
<keyword evidence="6 7" id="KW-0998">Cell outer membrane</keyword>